<accession>A0A1J4KTU6</accession>
<dbReference type="InterPro" id="IPR018845">
    <property type="entry name" value="Initiator-bd"/>
</dbReference>
<reference evidence="2" key="1">
    <citation type="submission" date="2016-10" db="EMBL/GenBank/DDBJ databases">
        <authorList>
            <person name="Benchimol M."/>
            <person name="Almeida L.G."/>
            <person name="Vasconcelos A.T."/>
            <person name="Perreira-Neves A."/>
            <person name="Rosa I.A."/>
            <person name="Tasca T."/>
            <person name="Bogo M.R."/>
            <person name="de Souza W."/>
        </authorList>
    </citation>
    <scope>NUCLEOTIDE SEQUENCE [LARGE SCALE GENOMIC DNA]</scope>
    <source>
        <strain evidence="2">K</strain>
    </source>
</reference>
<dbReference type="Proteomes" id="UP000179807">
    <property type="component" value="Unassembled WGS sequence"/>
</dbReference>
<evidence type="ECO:0000313" key="3">
    <source>
        <dbReference type="Proteomes" id="UP000179807"/>
    </source>
</evidence>
<feature type="domain" description="Initiator binding" evidence="1">
    <location>
        <begin position="26"/>
        <end position="150"/>
    </location>
</feature>
<protein>
    <recommendedName>
        <fullName evidence="1">Initiator binding domain-containing protein</fullName>
    </recommendedName>
</protein>
<evidence type="ECO:0000259" key="1">
    <source>
        <dbReference type="Pfam" id="PF10416"/>
    </source>
</evidence>
<dbReference type="EMBL" id="MLAK01000549">
    <property type="protein sequence ID" value="OHT13086.1"/>
    <property type="molecule type" value="Genomic_DNA"/>
</dbReference>
<dbReference type="AlphaFoldDB" id="A0A1J4KTU6"/>
<name>A0A1J4KTU6_9EUKA</name>
<sequence>MDASILTLLPPENTLPAAYWNQLSQSDKTEFLKLRNRLHQSQKTSVKDRRLVSFSNEMTTILRFLEQSESGREQRCILAGVAFAGPFICVNTRQLKSFLGRCKSSINGSFQQLGYVAVRTKSKAKTCVLSVLPSLSSDPNLLRQWTVRGAADDALFCFVSKFQPDPLPVITADDLNEERKIQNVSSQPIRSTSAAVGKVQTQSIPKNTANTPPIKKKIYDFDLSLFNDLKPQEKIPEMTPSYSVDYLSVLEDQHRGFTMYGSGYGGIYGEFSFGRMIDDSFKESDDEWAPTMQRTMSRSQSVYFSQKDWSPILDSPLFLDF</sequence>
<dbReference type="RefSeq" id="XP_068366222.1">
    <property type="nucleotide sequence ID" value="XM_068491350.1"/>
</dbReference>
<proteinExistence type="predicted"/>
<dbReference type="GeneID" id="94826054"/>
<dbReference type="VEuPathDB" id="TrichDB:TRFO_03525"/>
<dbReference type="OrthoDB" id="10494874at2759"/>
<dbReference type="Pfam" id="PF10416">
    <property type="entry name" value="IBD"/>
    <property type="match status" value="1"/>
</dbReference>
<comment type="caution">
    <text evidence="2">The sequence shown here is derived from an EMBL/GenBank/DDBJ whole genome shotgun (WGS) entry which is preliminary data.</text>
</comment>
<evidence type="ECO:0000313" key="2">
    <source>
        <dbReference type="EMBL" id="OHT13086.1"/>
    </source>
</evidence>
<gene>
    <name evidence="2" type="ORF">TRFO_03525</name>
</gene>
<organism evidence="2 3">
    <name type="scientific">Tritrichomonas foetus</name>
    <dbReference type="NCBI Taxonomy" id="1144522"/>
    <lineage>
        <taxon>Eukaryota</taxon>
        <taxon>Metamonada</taxon>
        <taxon>Parabasalia</taxon>
        <taxon>Tritrichomonadida</taxon>
        <taxon>Tritrichomonadidae</taxon>
        <taxon>Tritrichomonas</taxon>
    </lineage>
</organism>
<keyword evidence="3" id="KW-1185">Reference proteome</keyword>